<evidence type="ECO:0000313" key="7">
    <source>
        <dbReference type="Proteomes" id="UP001363622"/>
    </source>
</evidence>
<dbReference type="InterPro" id="IPR036861">
    <property type="entry name" value="Endochitinase-like_sf"/>
</dbReference>
<accession>A0ABR1L036</accession>
<evidence type="ECO:0000256" key="1">
    <source>
        <dbReference type="ARBA" id="ARBA00022669"/>
    </source>
</evidence>
<comment type="caution">
    <text evidence="3">Lacks conserved residue(s) required for the propagation of feature annotation.</text>
</comment>
<keyword evidence="1 3" id="KW-0147">Chitin-binding</keyword>
<dbReference type="Gene3D" id="3.30.60.10">
    <property type="entry name" value="Endochitinase-like"/>
    <property type="match status" value="2"/>
</dbReference>
<dbReference type="Proteomes" id="UP001363622">
    <property type="component" value="Unassembled WGS sequence"/>
</dbReference>
<gene>
    <name evidence="6" type="ORF">IWZ03DRAFT_25060</name>
</gene>
<dbReference type="SUPFAM" id="SSF57016">
    <property type="entry name" value="Plant lectins/antimicrobial peptides"/>
    <property type="match status" value="2"/>
</dbReference>
<feature type="chain" id="PRO_5046813336" description="Chitin-binding type-1 domain-containing protein" evidence="4">
    <location>
        <begin position="22"/>
        <end position="224"/>
    </location>
</feature>
<dbReference type="EMBL" id="JBBPHU010000001">
    <property type="protein sequence ID" value="KAK7524455.1"/>
    <property type="molecule type" value="Genomic_DNA"/>
</dbReference>
<dbReference type="SMART" id="SM00270">
    <property type="entry name" value="ChtBD1"/>
    <property type="match status" value="2"/>
</dbReference>
<evidence type="ECO:0000256" key="4">
    <source>
        <dbReference type="SAM" id="SignalP"/>
    </source>
</evidence>
<keyword evidence="2 3" id="KW-1015">Disulfide bond</keyword>
<feature type="disulfide bond" evidence="3">
    <location>
        <begin position="145"/>
        <end position="159"/>
    </location>
</feature>
<dbReference type="PROSITE" id="PS50941">
    <property type="entry name" value="CHIT_BIND_I_2"/>
    <property type="match status" value="2"/>
</dbReference>
<evidence type="ECO:0000313" key="6">
    <source>
        <dbReference type="EMBL" id="KAK7524455.1"/>
    </source>
</evidence>
<evidence type="ECO:0000256" key="2">
    <source>
        <dbReference type="ARBA" id="ARBA00023157"/>
    </source>
</evidence>
<protein>
    <recommendedName>
        <fullName evidence="5">Chitin-binding type-1 domain-containing protein</fullName>
    </recommendedName>
</protein>
<dbReference type="PANTHER" id="PTHR47849">
    <property type="entry name" value="CHITIN-BINDING LECTIN 1"/>
    <property type="match status" value="1"/>
</dbReference>
<feature type="domain" description="Chitin-binding type-1" evidence="5">
    <location>
        <begin position="45"/>
        <end position="91"/>
    </location>
</feature>
<name>A0ABR1L036_9PEZI</name>
<evidence type="ECO:0000256" key="3">
    <source>
        <dbReference type="PROSITE-ProRule" id="PRU00261"/>
    </source>
</evidence>
<organism evidence="6 7">
    <name type="scientific">Phyllosticta citriasiana</name>
    <dbReference type="NCBI Taxonomy" id="595635"/>
    <lineage>
        <taxon>Eukaryota</taxon>
        <taxon>Fungi</taxon>
        <taxon>Dikarya</taxon>
        <taxon>Ascomycota</taxon>
        <taxon>Pezizomycotina</taxon>
        <taxon>Dothideomycetes</taxon>
        <taxon>Dothideomycetes incertae sedis</taxon>
        <taxon>Botryosphaeriales</taxon>
        <taxon>Phyllostictaceae</taxon>
        <taxon>Phyllosticta</taxon>
    </lineage>
</organism>
<reference evidence="6 7" key="1">
    <citation type="submission" date="2024-04" db="EMBL/GenBank/DDBJ databases">
        <title>Phyllosticta paracitricarpa is synonymous to the EU quarantine fungus P. citricarpa based on phylogenomic analyses.</title>
        <authorList>
            <consortium name="Lawrence Berkeley National Laboratory"/>
            <person name="Van Ingen-Buijs V.A."/>
            <person name="Van Westerhoven A.C."/>
            <person name="Haridas S."/>
            <person name="Skiadas P."/>
            <person name="Martin F."/>
            <person name="Groenewald J.Z."/>
            <person name="Crous P.W."/>
            <person name="Seidl M.F."/>
        </authorList>
    </citation>
    <scope>NUCLEOTIDE SEQUENCE [LARGE SCALE GENOMIC DNA]</scope>
    <source>
        <strain evidence="6 7">CBS 123371</strain>
    </source>
</reference>
<comment type="caution">
    <text evidence="6">The sequence shown here is derived from an EMBL/GenBank/DDBJ whole genome shotgun (WGS) entry which is preliminary data.</text>
</comment>
<feature type="signal peptide" evidence="4">
    <location>
        <begin position="1"/>
        <end position="21"/>
    </location>
</feature>
<dbReference type="InterPro" id="IPR001002">
    <property type="entry name" value="Chitin-bd_1"/>
</dbReference>
<sequence length="224" mass="22744">MFLQSILCAIFLLQLFQVGRAANNTTLSWNASTTASSPYPVDTVNATCGESAGFMCKSDGVSPCCSQFGQCGGTSEFCGSGCQSEFGSCRVPNVTLGNPPCSWAGEGTSPRCDGRCGSQFNGSICNEDAGPNDFARYGVYQYGQCCSSSGFCGSTSLHCEADKGCQSGCDGESPSVSASGATATVTASGSQSTSSSEAVALLESAGPGFGYLALFSSLFGVLIL</sequence>
<keyword evidence="4" id="KW-0732">Signal</keyword>
<evidence type="ECO:0000259" key="5">
    <source>
        <dbReference type="PROSITE" id="PS50941"/>
    </source>
</evidence>
<keyword evidence="7" id="KW-1185">Reference proteome</keyword>
<feature type="domain" description="Chitin-binding type-1" evidence="5">
    <location>
        <begin position="113"/>
        <end position="171"/>
    </location>
</feature>
<feature type="disulfide bond" evidence="3">
    <location>
        <begin position="165"/>
        <end position="169"/>
    </location>
</feature>
<proteinExistence type="predicted"/>
<feature type="disulfide bond" evidence="3">
    <location>
        <begin position="64"/>
        <end position="78"/>
    </location>
</feature>
<dbReference type="CDD" id="cd00035">
    <property type="entry name" value="ChtBD1"/>
    <property type="match status" value="1"/>
</dbReference>